<dbReference type="AlphaFoldDB" id="A0A6G7EIU1"/>
<dbReference type="Proteomes" id="UP000289220">
    <property type="component" value="Unassembled WGS sequence"/>
</dbReference>
<dbReference type="EMBL" id="UXHF01000066">
    <property type="protein sequence ID" value="VDC51316.1"/>
    <property type="molecule type" value="Genomic_DNA"/>
</dbReference>
<feature type="transmembrane region" description="Helical" evidence="1">
    <location>
        <begin position="123"/>
        <end position="149"/>
    </location>
</feature>
<feature type="transmembrane region" description="Helical" evidence="1">
    <location>
        <begin position="45"/>
        <end position="69"/>
    </location>
</feature>
<evidence type="ECO:0000313" key="2">
    <source>
        <dbReference type="EMBL" id="QIH73308.1"/>
    </source>
</evidence>
<keyword evidence="1" id="KW-0812">Transmembrane</keyword>
<dbReference type="RefSeq" id="WP_008264238.1">
    <property type="nucleotide sequence ID" value="NZ_CP048751.1"/>
</dbReference>
<feature type="transmembrane region" description="Helical" evidence="1">
    <location>
        <begin position="9"/>
        <end position="33"/>
    </location>
</feature>
<dbReference type="KEGG" id="bmed:GYM46_10300"/>
<dbReference type="Proteomes" id="UP000501325">
    <property type="component" value="Chromosome"/>
</dbReference>
<feature type="transmembrane region" description="Helical" evidence="1">
    <location>
        <begin position="81"/>
        <end position="103"/>
    </location>
</feature>
<protein>
    <submittedName>
        <fullName evidence="3">Uncharacterized protein</fullName>
    </submittedName>
</protein>
<evidence type="ECO:0000313" key="4">
    <source>
        <dbReference type="Proteomes" id="UP000289220"/>
    </source>
</evidence>
<keyword evidence="4" id="KW-1185">Reference proteome</keyword>
<reference evidence="2 5" key="2">
    <citation type="submission" date="2020-01" db="EMBL/GenBank/DDBJ databases">
        <authorList>
            <person name="Wang S."/>
        </authorList>
    </citation>
    <scope>NUCLEOTIDE SEQUENCE [LARGE SCALE GENOMIC DNA]</scope>
    <source>
        <strain evidence="2 5">D151-2-6</strain>
    </source>
</reference>
<proteinExistence type="predicted"/>
<organism evidence="3 4">
    <name type="scientific">Brevundimonas mediterranea</name>
    <dbReference type="NCBI Taxonomy" id="74329"/>
    <lineage>
        <taxon>Bacteria</taxon>
        <taxon>Pseudomonadati</taxon>
        <taxon>Pseudomonadota</taxon>
        <taxon>Alphaproteobacteria</taxon>
        <taxon>Caulobacterales</taxon>
        <taxon>Caulobacteraceae</taxon>
        <taxon>Brevundimonas</taxon>
    </lineage>
</organism>
<accession>A0A6G7EIU1</accession>
<name>A0A6G7EIU1_9CAUL</name>
<keyword evidence="1" id="KW-0472">Membrane</keyword>
<evidence type="ECO:0000313" key="3">
    <source>
        <dbReference type="EMBL" id="VDC51316.1"/>
    </source>
</evidence>
<gene>
    <name evidence="3" type="ORF">BREV_BREV_02667</name>
    <name evidence="2" type="ORF">GYM46_10300</name>
</gene>
<evidence type="ECO:0000313" key="5">
    <source>
        <dbReference type="Proteomes" id="UP000501325"/>
    </source>
</evidence>
<sequence length="152" mass="16200">MAKGLWKLIALSLAGVLAVMVIVVISAVVFVFASNRGLVEEDTALLAVIGVMAVLMMALALWLGFAWMVRIDEAAREAHKAAWYYGGSVGLAVGGVFIVLATAPPAERFVIASPFDGRTDPAAYAATGALGMMALMLIGYAVVWGWWWLARR</sequence>
<keyword evidence="1" id="KW-1133">Transmembrane helix</keyword>
<reference evidence="3 4" key="1">
    <citation type="submission" date="2018-11" db="EMBL/GenBank/DDBJ databases">
        <authorList>
            <person name="Peiro R."/>
            <person name="Begona"/>
            <person name="Cbmso G."/>
            <person name="Lopez M."/>
            <person name="Gonzalez S."/>
            <person name="Sacristan E."/>
            <person name="Castillo E."/>
        </authorList>
    </citation>
    <scope>NUCLEOTIDE SEQUENCE [LARGE SCALE GENOMIC DNA]</scope>
    <source>
        <strain evidence="3">Brev_genome</strain>
    </source>
</reference>
<dbReference type="EMBL" id="CP048751">
    <property type="protein sequence ID" value="QIH73308.1"/>
    <property type="molecule type" value="Genomic_DNA"/>
</dbReference>
<evidence type="ECO:0000256" key="1">
    <source>
        <dbReference type="SAM" id="Phobius"/>
    </source>
</evidence>